<dbReference type="InterPro" id="IPR012921">
    <property type="entry name" value="SPOC_C"/>
</dbReference>
<dbReference type="InterPro" id="IPR035979">
    <property type="entry name" value="RBD_domain_sf"/>
</dbReference>
<feature type="compositionally biased region" description="Basic and acidic residues" evidence="5">
    <location>
        <begin position="759"/>
        <end position="769"/>
    </location>
</feature>
<dbReference type="InterPro" id="IPR012677">
    <property type="entry name" value="Nucleotide-bd_a/b_plait_sf"/>
</dbReference>
<feature type="region of interest" description="Disordered" evidence="5">
    <location>
        <begin position="623"/>
        <end position="669"/>
    </location>
</feature>
<keyword evidence="8" id="KW-1185">Reference proteome</keyword>
<sequence>MDRGESFQYRDPRQQLQSPERTFTNRSKGSHNEEPSEVLWIGFPAHLNVDKMLLERAFSPFGEIEKVTTFPGRSYAFVRYRRVVAACLAKEALQGRLFNNPRVNICFAKSDIGPPEHGRGLAIPKLDIHGLRRPVDTLRRDRNFEPSVGEFCSLSSRSFLDDEEIAGDIETVQFGRDTSGVSMGPGPTVGSFEHPRYQRLGMERRISEDRFERRISPQVDRDGHQHDFLVERPRRGPLEDSWDMDHGSFPLAKKIRTDVFPDRELPEYPFSDFEKGRQHMGLPKLFSSLPERQTYNKVLESDFGSKKVPEHSSSLSYLNTEINDLWRNSEANFGASSTSLHAEAKPDNWHKSTPEPPQFSLNEWKWEGTIAKGGTPICRARCFPVGKVLDFMLPQFLDCTARTGLDMLARHFYQASSSWVVFFVPESDADIVFYNEFMHYLGEKHRAAVAKLGEKTTLFLVPPSEFSEKVLKVPGKVSISGVILRFQQPTSNFGSGQHPSETMESNIPLAHQPASETNLNDDKFQPKPVSPDFRSSYKGLNYFSSLSDNFTPTTFSASPKPSTSLSYPASLPALGKIPDTYGDERYNMVQKQKSRELPSWSPPHTRAPNSGYGILPSISSGVATMASHSSSNPVEEHSSLLTPGGDGSKFPPSPVTKPPLPSTEPFPPLQPEHLVQLATFLGQQKHSGRDPPLVSCGDQKQTTAVQKPSIHDHSSASSNSIAPHLSQMQQLLQHNPSLPAVPETGKLEQQSNQQTQNGGREETEADPQKRLQATLQLAAALLQQIQQQSKSDS</sequence>
<evidence type="ECO:0000259" key="6">
    <source>
        <dbReference type="PROSITE" id="PS50102"/>
    </source>
</evidence>
<dbReference type="GO" id="GO:0005634">
    <property type="term" value="C:nucleus"/>
    <property type="evidence" value="ECO:0007669"/>
    <property type="project" value="UniProtKB-SubCell"/>
</dbReference>
<dbReference type="Pfam" id="PF07744">
    <property type="entry name" value="SPOC"/>
    <property type="match status" value="1"/>
</dbReference>
<name>A0A843TQ68_COLES</name>
<evidence type="ECO:0000256" key="5">
    <source>
        <dbReference type="SAM" id="MobiDB-lite"/>
    </source>
</evidence>
<feature type="compositionally biased region" description="Polar residues" evidence="5">
    <location>
        <begin position="623"/>
        <end position="633"/>
    </location>
</feature>
<dbReference type="Gene3D" id="3.30.70.330">
    <property type="match status" value="1"/>
</dbReference>
<dbReference type="FunFam" id="3.30.70.330:FF:000522">
    <property type="entry name" value="RNA recognition motif (RRM)-containing protein"/>
    <property type="match status" value="1"/>
</dbReference>
<gene>
    <name evidence="7" type="ORF">Taro_004670</name>
</gene>
<feature type="region of interest" description="Disordered" evidence="5">
    <location>
        <begin position="737"/>
        <end position="772"/>
    </location>
</feature>
<evidence type="ECO:0000256" key="1">
    <source>
        <dbReference type="ARBA" id="ARBA00004123"/>
    </source>
</evidence>
<dbReference type="SUPFAM" id="SSF54928">
    <property type="entry name" value="RNA-binding domain, RBD"/>
    <property type="match status" value="1"/>
</dbReference>
<dbReference type="OrthoDB" id="439808at2759"/>
<keyword evidence="3" id="KW-0539">Nucleus</keyword>
<feature type="compositionally biased region" description="Basic and acidic residues" evidence="5">
    <location>
        <begin position="1"/>
        <end position="13"/>
    </location>
</feature>
<accession>A0A843TQ68</accession>
<dbReference type="GO" id="GO:0003723">
    <property type="term" value="F:RNA binding"/>
    <property type="evidence" value="ECO:0007669"/>
    <property type="project" value="UniProtKB-UniRule"/>
</dbReference>
<dbReference type="AlphaFoldDB" id="A0A843TQ68"/>
<feature type="domain" description="RRM" evidence="6">
    <location>
        <begin position="37"/>
        <end position="110"/>
    </location>
</feature>
<protein>
    <recommendedName>
        <fullName evidence="6">RRM domain-containing protein</fullName>
    </recommendedName>
</protein>
<dbReference type="Pfam" id="PF00076">
    <property type="entry name" value="RRM_1"/>
    <property type="match status" value="1"/>
</dbReference>
<dbReference type="PROSITE" id="PS50102">
    <property type="entry name" value="RRM"/>
    <property type="match status" value="1"/>
</dbReference>
<dbReference type="SMART" id="SM00360">
    <property type="entry name" value="RRM"/>
    <property type="match status" value="1"/>
</dbReference>
<feature type="compositionally biased region" description="Pro residues" evidence="5">
    <location>
        <begin position="651"/>
        <end position="669"/>
    </location>
</feature>
<dbReference type="CDD" id="cd21546">
    <property type="entry name" value="SPOC_FPA-like"/>
    <property type="match status" value="1"/>
</dbReference>
<proteinExistence type="predicted"/>
<organism evidence="7 8">
    <name type="scientific">Colocasia esculenta</name>
    <name type="common">Wild taro</name>
    <name type="synonym">Arum esculentum</name>
    <dbReference type="NCBI Taxonomy" id="4460"/>
    <lineage>
        <taxon>Eukaryota</taxon>
        <taxon>Viridiplantae</taxon>
        <taxon>Streptophyta</taxon>
        <taxon>Embryophyta</taxon>
        <taxon>Tracheophyta</taxon>
        <taxon>Spermatophyta</taxon>
        <taxon>Magnoliopsida</taxon>
        <taxon>Liliopsida</taxon>
        <taxon>Araceae</taxon>
        <taxon>Aroideae</taxon>
        <taxon>Colocasieae</taxon>
        <taxon>Colocasia</taxon>
    </lineage>
</organism>
<dbReference type="Proteomes" id="UP000652761">
    <property type="component" value="Unassembled WGS sequence"/>
</dbReference>
<keyword evidence="2 4" id="KW-0694">RNA-binding</keyword>
<feature type="compositionally biased region" description="Polar residues" evidence="5">
    <location>
        <begin position="14"/>
        <end position="27"/>
    </location>
</feature>
<comment type="caution">
    <text evidence="7">The sequence shown here is derived from an EMBL/GenBank/DDBJ whole genome shotgun (WGS) entry which is preliminary data.</text>
</comment>
<evidence type="ECO:0000313" key="8">
    <source>
        <dbReference type="Proteomes" id="UP000652761"/>
    </source>
</evidence>
<evidence type="ECO:0000313" key="7">
    <source>
        <dbReference type="EMBL" id="MQL72336.1"/>
    </source>
</evidence>
<evidence type="ECO:0000256" key="4">
    <source>
        <dbReference type="PROSITE-ProRule" id="PRU00176"/>
    </source>
</evidence>
<feature type="region of interest" description="Disordered" evidence="5">
    <location>
        <begin position="1"/>
        <end position="32"/>
    </location>
</feature>
<evidence type="ECO:0000256" key="3">
    <source>
        <dbReference type="ARBA" id="ARBA00023242"/>
    </source>
</evidence>
<dbReference type="InterPro" id="IPR000504">
    <property type="entry name" value="RRM_dom"/>
</dbReference>
<feature type="region of interest" description="Disordered" evidence="5">
    <location>
        <begin position="684"/>
        <end position="720"/>
    </location>
</feature>
<dbReference type="PANTHER" id="PTHR23189">
    <property type="entry name" value="RNA RECOGNITION MOTIF-CONTAINING"/>
    <property type="match status" value="1"/>
</dbReference>
<evidence type="ECO:0000256" key="2">
    <source>
        <dbReference type="ARBA" id="ARBA00022884"/>
    </source>
</evidence>
<reference evidence="7" key="1">
    <citation type="submission" date="2017-07" db="EMBL/GenBank/DDBJ databases">
        <title>Taro Niue Genome Assembly and Annotation.</title>
        <authorList>
            <person name="Atibalentja N."/>
            <person name="Keating K."/>
            <person name="Fields C.J."/>
        </authorList>
    </citation>
    <scope>NUCLEOTIDE SEQUENCE</scope>
    <source>
        <strain evidence="7">Niue_2</strain>
        <tissue evidence="7">Leaf</tissue>
    </source>
</reference>
<comment type="subcellular location">
    <subcellularLocation>
        <location evidence="1">Nucleus</location>
    </subcellularLocation>
</comment>
<feature type="compositionally biased region" description="Polar residues" evidence="5">
    <location>
        <begin position="747"/>
        <end position="758"/>
    </location>
</feature>
<dbReference type="EMBL" id="NMUH01000127">
    <property type="protein sequence ID" value="MQL72336.1"/>
    <property type="molecule type" value="Genomic_DNA"/>
</dbReference>